<dbReference type="Pfam" id="PF01433">
    <property type="entry name" value="Peptidase_M1"/>
    <property type="match status" value="1"/>
</dbReference>
<dbReference type="PANTHER" id="PTHR11533:SF174">
    <property type="entry name" value="PUROMYCIN-SENSITIVE AMINOPEPTIDASE-RELATED"/>
    <property type="match status" value="1"/>
</dbReference>
<keyword evidence="8" id="KW-0479">Metal-binding</keyword>
<dbReference type="CDD" id="cd09602">
    <property type="entry name" value="M1_APN"/>
    <property type="match status" value="1"/>
</dbReference>
<dbReference type="SUPFAM" id="SSF55486">
    <property type="entry name" value="Metalloproteases ('zincins'), catalytic domain"/>
    <property type="match status" value="1"/>
</dbReference>
<evidence type="ECO:0000256" key="9">
    <source>
        <dbReference type="ARBA" id="ARBA00022801"/>
    </source>
</evidence>
<evidence type="ECO:0000256" key="3">
    <source>
        <dbReference type="ARBA" id="ARBA00010136"/>
    </source>
</evidence>
<keyword evidence="9 16" id="KW-0378">Hydrolase</keyword>
<evidence type="ECO:0000256" key="6">
    <source>
        <dbReference type="ARBA" id="ARBA00022438"/>
    </source>
</evidence>
<dbReference type="GO" id="GO:0042277">
    <property type="term" value="F:peptide binding"/>
    <property type="evidence" value="ECO:0007669"/>
    <property type="project" value="TreeGrafter"/>
</dbReference>
<evidence type="ECO:0000256" key="11">
    <source>
        <dbReference type="ARBA" id="ARBA00023049"/>
    </source>
</evidence>
<evidence type="ECO:0000256" key="7">
    <source>
        <dbReference type="ARBA" id="ARBA00022670"/>
    </source>
</evidence>
<keyword evidence="7" id="KW-0645">Protease</keyword>
<evidence type="ECO:0000259" key="15">
    <source>
        <dbReference type="Pfam" id="PF17900"/>
    </source>
</evidence>
<dbReference type="Proteomes" id="UP000540989">
    <property type="component" value="Unassembled WGS sequence"/>
</dbReference>
<dbReference type="PANTHER" id="PTHR11533">
    <property type="entry name" value="PROTEASE M1 ZINC METALLOPROTEASE"/>
    <property type="match status" value="1"/>
</dbReference>
<comment type="similarity">
    <text evidence="3">Belongs to the peptidase M1 family.</text>
</comment>
<dbReference type="InterPro" id="IPR024571">
    <property type="entry name" value="ERAP1-like_C_dom"/>
</dbReference>
<comment type="caution">
    <text evidence="16">The sequence shown here is derived from an EMBL/GenBank/DDBJ whole genome shotgun (WGS) entry which is preliminary data.</text>
</comment>
<dbReference type="GO" id="GO:0016020">
    <property type="term" value="C:membrane"/>
    <property type="evidence" value="ECO:0007669"/>
    <property type="project" value="TreeGrafter"/>
</dbReference>
<dbReference type="GO" id="GO:0043171">
    <property type="term" value="P:peptide catabolic process"/>
    <property type="evidence" value="ECO:0007669"/>
    <property type="project" value="TreeGrafter"/>
</dbReference>
<keyword evidence="11" id="KW-0482">Metalloprotease</keyword>
<dbReference type="EC" id="3.4.11.2" evidence="4"/>
<dbReference type="PRINTS" id="PR00756">
    <property type="entry name" value="ALADIPTASE"/>
</dbReference>
<keyword evidence="12" id="KW-0732">Signal</keyword>
<dbReference type="InterPro" id="IPR050344">
    <property type="entry name" value="Peptidase_M1_aminopeptidases"/>
</dbReference>
<dbReference type="InterPro" id="IPR042097">
    <property type="entry name" value="Aminopeptidase_N-like_N_sf"/>
</dbReference>
<feature type="chain" id="PRO_5030593267" description="Aminopeptidase N" evidence="12">
    <location>
        <begin position="28"/>
        <end position="873"/>
    </location>
</feature>
<evidence type="ECO:0000256" key="4">
    <source>
        <dbReference type="ARBA" id="ARBA00012564"/>
    </source>
</evidence>
<keyword evidence="10" id="KW-0862">Zinc</keyword>
<dbReference type="Pfam" id="PF11838">
    <property type="entry name" value="ERAP1_C"/>
    <property type="match status" value="1"/>
</dbReference>
<dbReference type="EMBL" id="JACHIP010000002">
    <property type="protein sequence ID" value="MBB5056940.1"/>
    <property type="molecule type" value="Genomic_DNA"/>
</dbReference>
<evidence type="ECO:0000259" key="13">
    <source>
        <dbReference type="Pfam" id="PF01433"/>
    </source>
</evidence>
<comment type="catalytic activity">
    <reaction evidence="1">
        <text>Release of an N-terminal amino acid, Xaa-|-Yaa- from a peptide, amide or arylamide. Xaa is preferably Ala, but may be most amino acids including Pro (slow action). When a terminal hydrophobic residue is followed by a prolyl residue, the two may be released as an intact Xaa-Pro dipeptide.</text>
        <dbReference type="EC" id="3.4.11.2"/>
    </reaction>
</comment>
<dbReference type="InterPro" id="IPR027268">
    <property type="entry name" value="Peptidase_M4/M1_CTD_sf"/>
</dbReference>
<name>A0A7W7ZBP9_9BACT</name>
<evidence type="ECO:0000313" key="16">
    <source>
        <dbReference type="EMBL" id="MBB5056940.1"/>
    </source>
</evidence>
<evidence type="ECO:0000259" key="14">
    <source>
        <dbReference type="Pfam" id="PF11838"/>
    </source>
</evidence>
<evidence type="ECO:0000256" key="1">
    <source>
        <dbReference type="ARBA" id="ARBA00000098"/>
    </source>
</evidence>
<gene>
    <name evidence="16" type="ORF">HDF16_001625</name>
</gene>
<evidence type="ECO:0000256" key="5">
    <source>
        <dbReference type="ARBA" id="ARBA00015611"/>
    </source>
</evidence>
<evidence type="ECO:0000256" key="12">
    <source>
        <dbReference type="SAM" id="SignalP"/>
    </source>
</evidence>
<feature type="domain" description="Aminopeptidase N-like N-terminal" evidence="15">
    <location>
        <begin position="50"/>
        <end position="210"/>
    </location>
</feature>
<comment type="cofactor">
    <cofactor evidence="2">
        <name>Zn(2+)</name>
        <dbReference type="ChEBI" id="CHEBI:29105"/>
    </cofactor>
</comment>
<dbReference type="Gene3D" id="1.10.390.10">
    <property type="entry name" value="Neutral Protease Domain 2"/>
    <property type="match status" value="1"/>
</dbReference>
<evidence type="ECO:0000256" key="10">
    <source>
        <dbReference type="ARBA" id="ARBA00022833"/>
    </source>
</evidence>
<dbReference type="InterPro" id="IPR001930">
    <property type="entry name" value="Peptidase_M1"/>
</dbReference>
<reference evidence="16 17" key="1">
    <citation type="submission" date="2020-08" db="EMBL/GenBank/DDBJ databases">
        <title>Genomic Encyclopedia of Type Strains, Phase IV (KMG-V): Genome sequencing to study the core and pangenomes of soil and plant-associated prokaryotes.</title>
        <authorList>
            <person name="Whitman W."/>
        </authorList>
    </citation>
    <scope>NUCLEOTIDE SEQUENCE [LARGE SCALE GENOMIC DNA]</scope>
    <source>
        <strain evidence="16 17">M8UP14</strain>
    </source>
</reference>
<dbReference type="GO" id="GO:0008270">
    <property type="term" value="F:zinc ion binding"/>
    <property type="evidence" value="ECO:0007669"/>
    <property type="project" value="InterPro"/>
</dbReference>
<dbReference type="GO" id="GO:0006508">
    <property type="term" value="P:proteolysis"/>
    <property type="evidence" value="ECO:0007669"/>
    <property type="project" value="UniProtKB-KW"/>
</dbReference>
<dbReference type="SUPFAM" id="SSF63737">
    <property type="entry name" value="Leukotriene A4 hydrolase N-terminal domain"/>
    <property type="match status" value="1"/>
</dbReference>
<sequence>MAFSRGIPTSLIPAAAFLLALSLPAMAITADPGVSHELAIERIGRLSHLQYRLSLSLKEHEDTVVGTETLSFESNLRGDLPIDYRDGVVQSATLNGQSIPTDLKDGHLILPAMAGRNILEVKFRSNSAAAGKAITRYDDKDDGSEYFYTLFVPMDASMAFPCFDQPDLKARFTLDVEHPAKWTVISNTSPAGSTDTATHFAETLPISTYLFAFAAGPFATIHPEETGQPTLYVRRSQLARATQEAPQVQALTAQGVAYFSRYFSQPFPFSKYDLILIPGFPFGGMEHAGATFLNEDSVLFRSTPTASDYFRRNILVLHETCHQWFGDLVTMKWFDDLWLKEGFAQYMAYKALAELQPSAMPWKHFYEDIKPLAYGIDETEGTTPIFQNIENLKDAKSAYGAIVYQKAPAILKQLEFRIGPDVFREGLRSYLKQHAYGNAQWSDLIAAFKSAEPLAPHAPTRSIHAWAEAWIKHRGMPEINVAWSCTHGKIDHLALTQHDVLSEGLTWPISNQISLNYSREAGQKDRLMRVDWNGPTYSVADAVGMPCPAFVFANAGDEGYGRFLLDQHSEAAVSRQLIETPISEQDPLLRTMLWGALWQNVHVAKSSPRSYVELALKSLPMETDESLARVQGGRIALALHSYLHDAARIALVPQVESVLADRMRNAPELGLRIVSFRSFINVAETPAALRQVKDLLAGSLVVPGMPLELLDRWNLVAHLIAMNDLNAANVLSAEKARDHSGEAQKYAYAAGAGTPSAVTKAHYFDEYLHDPTIQEDWITQSLRPFSSWNQSSLTLPYLSQALNELPEIKQHRKIFFLGAWLGAFLEGQNTPEAQQVVRSWLSNPKIDRDLRLKVLESMDGLDRAVFIRKTFPL</sequence>
<evidence type="ECO:0000313" key="17">
    <source>
        <dbReference type="Proteomes" id="UP000540989"/>
    </source>
</evidence>
<dbReference type="Gene3D" id="2.60.40.1730">
    <property type="entry name" value="tricorn interacting facor f3 domain"/>
    <property type="match status" value="1"/>
</dbReference>
<keyword evidence="6 16" id="KW-0031">Aminopeptidase</keyword>
<dbReference type="GO" id="GO:0005615">
    <property type="term" value="C:extracellular space"/>
    <property type="evidence" value="ECO:0007669"/>
    <property type="project" value="TreeGrafter"/>
</dbReference>
<dbReference type="GO" id="GO:0070006">
    <property type="term" value="F:metalloaminopeptidase activity"/>
    <property type="evidence" value="ECO:0007669"/>
    <property type="project" value="TreeGrafter"/>
</dbReference>
<dbReference type="AlphaFoldDB" id="A0A7W7ZBP9"/>
<dbReference type="Pfam" id="PF17900">
    <property type="entry name" value="Peptidase_M1_N"/>
    <property type="match status" value="1"/>
</dbReference>
<accession>A0A7W7ZBP9</accession>
<dbReference type="InterPro" id="IPR045357">
    <property type="entry name" value="Aminopeptidase_N-like_N"/>
</dbReference>
<dbReference type="GO" id="GO:0005737">
    <property type="term" value="C:cytoplasm"/>
    <property type="evidence" value="ECO:0007669"/>
    <property type="project" value="TreeGrafter"/>
</dbReference>
<dbReference type="InterPro" id="IPR014782">
    <property type="entry name" value="Peptidase_M1_dom"/>
</dbReference>
<organism evidence="16 17">
    <name type="scientific">Granulicella aggregans</name>
    <dbReference type="NCBI Taxonomy" id="474949"/>
    <lineage>
        <taxon>Bacteria</taxon>
        <taxon>Pseudomonadati</taxon>
        <taxon>Acidobacteriota</taxon>
        <taxon>Terriglobia</taxon>
        <taxon>Terriglobales</taxon>
        <taxon>Acidobacteriaceae</taxon>
        <taxon>Granulicella</taxon>
    </lineage>
</organism>
<protein>
    <recommendedName>
        <fullName evidence="5">Aminopeptidase N</fullName>
        <ecNumber evidence="4">3.4.11.2</ecNumber>
    </recommendedName>
</protein>
<feature type="domain" description="Peptidase M1 membrane alanine aminopeptidase" evidence="13">
    <location>
        <begin position="253"/>
        <end position="451"/>
    </location>
</feature>
<feature type="signal peptide" evidence="12">
    <location>
        <begin position="1"/>
        <end position="27"/>
    </location>
</feature>
<dbReference type="GO" id="GO:0016285">
    <property type="term" value="F:alanyl aminopeptidase activity"/>
    <property type="evidence" value="ECO:0007669"/>
    <property type="project" value="UniProtKB-EC"/>
</dbReference>
<keyword evidence="17" id="KW-1185">Reference proteome</keyword>
<evidence type="ECO:0000256" key="8">
    <source>
        <dbReference type="ARBA" id="ARBA00022723"/>
    </source>
</evidence>
<dbReference type="RefSeq" id="WP_184215304.1">
    <property type="nucleotide sequence ID" value="NZ_JACHIP010000002.1"/>
</dbReference>
<evidence type="ECO:0000256" key="2">
    <source>
        <dbReference type="ARBA" id="ARBA00001947"/>
    </source>
</evidence>
<feature type="domain" description="ERAP1-like C-terminal" evidence="14">
    <location>
        <begin position="550"/>
        <end position="861"/>
    </location>
</feature>
<proteinExistence type="inferred from homology"/>